<dbReference type="EMBL" id="LCYC01000041">
    <property type="protein sequence ID" value="KWV74303.1"/>
    <property type="molecule type" value="Genomic_DNA"/>
</dbReference>
<feature type="domain" description="HEPN AbiJ-N-terminal" evidence="1">
    <location>
        <begin position="1"/>
        <end position="157"/>
    </location>
</feature>
<organism evidence="2 3">
    <name type="scientific">Pseudomonas fluorescens</name>
    <dbReference type="NCBI Taxonomy" id="294"/>
    <lineage>
        <taxon>Bacteria</taxon>
        <taxon>Pseudomonadati</taxon>
        <taxon>Pseudomonadota</taxon>
        <taxon>Gammaproteobacteria</taxon>
        <taxon>Pseudomonadales</taxon>
        <taxon>Pseudomonadaceae</taxon>
        <taxon>Pseudomonas</taxon>
    </lineage>
</organism>
<comment type="caution">
    <text evidence="2">The sequence shown here is derived from an EMBL/GenBank/DDBJ whole genome shotgun (WGS) entry which is preliminary data.</text>
</comment>
<evidence type="ECO:0000259" key="1">
    <source>
        <dbReference type="Pfam" id="PF18863"/>
    </source>
</evidence>
<accession>A0A109KRY9</accession>
<gene>
    <name evidence="2" type="ORF">PFL603g_03217</name>
</gene>
<dbReference type="RefSeq" id="WP_150073336.1">
    <property type="nucleotide sequence ID" value="NZ_LCYC01000041.1"/>
</dbReference>
<dbReference type="AlphaFoldDB" id="A0A109KRY9"/>
<dbReference type="InterPro" id="IPR049503">
    <property type="entry name" value="AbiJ_NTD4"/>
</dbReference>
<dbReference type="Pfam" id="PF18863">
    <property type="entry name" value="AbiJ_NTD4"/>
    <property type="match status" value="1"/>
</dbReference>
<sequence length="280" mass="31843">MSFSQRLGLIPTRKLAQVDSIDKELENSLWNVLLVHLFSRWRTTDRQYSDTIQKSNFREFSELLYADFYKASLDSLPSSWKGFKKVIRDSYFGMSWHRKYSFIEFIVKLNYKDTALTLMEEFNRVLSRENSAYLFVSGVLAPITSKDEVDEVEKAIASRDKYAGVRTHMQTALGLLTDRENPDYRNSIKESISAVESLAKKLIGDDKATLGQALKTLETKHGLHSSLKSAFMTLYGYTSDAGGIRHGLLDGDKPCTKADARFMLICCSAFINFAVDSMED</sequence>
<reference evidence="2 3" key="1">
    <citation type="submission" date="2015-05" db="EMBL/GenBank/DDBJ databases">
        <title>A genomic and transcriptomic approach to investigate the blue pigment phenotype in Pseudomonas fluorescens.</title>
        <authorList>
            <person name="Andreani N.A."/>
            <person name="Cardazzo B."/>
        </authorList>
    </citation>
    <scope>NUCLEOTIDE SEQUENCE [LARGE SCALE GENOMIC DNA]</scope>
    <source>
        <strain evidence="2 3">Ps_40</strain>
    </source>
</reference>
<evidence type="ECO:0000313" key="3">
    <source>
        <dbReference type="Proteomes" id="UP000063434"/>
    </source>
</evidence>
<protein>
    <recommendedName>
        <fullName evidence="1">HEPN AbiJ-N-terminal domain-containing protein</fullName>
    </recommendedName>
</protein>
<name>A0A109KRY9_PSEFL</name>
<dbReference type="PATRIC" id="fig|294.195.peg.3440"/>
<evidence type="ECO:0000313" key="2">
    <source>
        <dbReference type="EMBL" id="KWV74303.1"/>
    </source>
</evidence>
<dbReference type="Proteomes" id="UP000063434">
    <property type="component" value="Unassembled WGS sequence"/>
</dbReference>
<proteinExistence type="predicted"/>